<keyword evidence="1" id="KW-1133">Transmembrane helix</keyword>
<dbReference type="EMBL" id="JARKIE010000217">
    <property type="protein sequence ID" value="KAJ7664989.1"/>
    <property type="molecule type" value="Genomic_DNA"/>
</dbReference>
<dbReference type="Proteomes" id="UP001221757">
    <property type="component" value="Unassembled WGS sequence"/>
</dbReference>
<accession>A0AAD7CVJ2</accession>
<protein>
    <submittedName>
        <fullName evidence="2">Uncharacterized protein</fullName>
    </submittedName>
</protein>
<keyword evidence="3" id="KW-1185">Reference proteome</keyword>
<name>A0AAD7CVJ2_MYCRO</name>
<gene>
    <name evidence="2" type="ORF">B0H17DRAFT_873415</name>
</gene>
<feature type="transmembrane region" description="Helical" evidence="1">
    <location>
        <begin position="57"/>
        <end position="87"/>
    </location>
</feature>
<reference evidence="2" key="1">
    <citation type="submission" date="2023-03" db="EMBL/GenBank/DDBJ databases">
        <title>Massive genome expansion in bonnet fungi (Mycena s.s.) driven by repeated elements and novel gene families across ecological guilds.</title>
        <authorList>
            <consortium name="Lawrence Berkeley National Laboratory"/>
            <person name="Harder C.B."/>
            <person name="Miyauchi S."/>
            <person name="Viragh M."/>
            <person name="Kuo A."/>
            <person name="Thoen E."/>
            <person name="Andreopoulos B."/>
            <person name="Lu D."/>
            <person name="Skrede I."/>
            <person name="Drula E."/>
            <person name="Henrissat B."/>
            <person name="Morin E."/>
            <person name="Kohler A."/>
            <person name="Barry K."/>
            <person name="LaButti K."/>
            <person name="Morin E."/>
            <person name="Salamov A."/>
            <person name="Lipzen A."/>
            <person name="Mereny Z."/>
            <person name="Hegedus B."/>
            <person name="Baldrian P."/>
            <person name="Stursova M."/>
            <person name="Weitz H."/>
            <person name="Taylor A."/>
            <person name="Grigoriev I.V."/>
            <person name="Nagy L.G."/>
            <person name="Martin F."/>
            <person name="Kauserud H."/>
        </authorList>
    </citation>
    <scope>NUCLEOTIDE SEQUENCE</scope>
    <source>
        <strain evidence="2">CBHHK067</strain>
    </source>
</reference>
<comment type="caution">
    <text evidence="2">The sequence shown here is derived from an EMBL/GenBank/DDBJ whole genome shotgun (WGS) entry which is preliminary data.</text>
</comment>
<feature type="non-terminal residue" evidence="2">
    <location>
        <position position="88"/>
    </location>
</feature>
<keyword evidence="1" id="KW-0472">Membrane</keyword>
<proteinExistence type="predicted"/>
<dbReference type="AlphaFoldDB" id="A0AAD7CVJ2"/>
<keyword evidence="1" id="KW-0812">Transmembrane</keyword>
<feature type="non-terminal residue" evidence="2">
    <location>
        <position position="1"/>
    </location>
</feature>
<evidence type="ECO:0000313" key="2">
    <source>
        <dbReference type="EMBL" id="KAJ7664989.1"/>
    </source>
</evidence>
<organism evidence="2 3">
    <name type="scientific">Mycena rosella</name>
    <name type="common">Pink bonnet</name>
    <name type="synonym">Agaricus rosellus</name>
    <dbReference type="NCBI Taxonomy" id="1033263"/>
    <lineage>
        <taxon>Eukaryota</taxon>
        <taxon>Fungi</taxon>
        <taxon>Dikarya</taxon>
        <taxon>Basidiomycota</taxon>
        <taxon>Agaricomycotina</taxon>
        <taxon>Agaricomycetes</taxon>
        <taxon>Agaricomycetidae</taxon>
        <taxon>Agaricales</taxon>
        <taxon>Marasmiineae</taxon>
        <taxon>Mycenaceae</taxon>
        <taxon>Mycena</taxon>
    </lineage>
</organism>
<evidence type="ECO:0000313" key="3">
    <source>
        <dbReference type="Proteomes" id="UP001221757"/>
    </source>
</evidence>
<evidence type="ECO:0000256" key="1">
    <source>
        <dbReference type="SAM" id="Phobius"/>
    </source>
</evidence>
<feature type="transmembrane region" description="Helical" evidence="1">
    <location>
        <begin position="12"/>
        <end position="37"/>
    </location>
</feature>
<sequence>TALVFLLKVLANLIAFLSPFPILLYILAPLIVSTQLLRELAVYAPSRTLLYAADAVYPAYVFFGVACITGALIGLSGRLTVLGVLYVL</sequence>